<sequence length="191" mass="21257">MINLSINLQNCYGIPSLDYEFKFANQNHKGRRIEQAYAIYAPNGLMKTSFAKTFTDLAGGKQPKEERFNRTSSAVVLWDGAAIQPDQIYVLDSEVDISTRTEAMTSLLVNQAQKAEYDKLVKELNALQDKLKTELQKASGVKKNDVASTLCKDMNTGRDFIAAVQAALKIELDNDCAAFKYQDIFEPDASG</sequence>
<dbReference type="KEGG" id="vcw:GJQ55_04130"/>
<feature type="coiled-coil region" evidence="1">
    <location>
        <begin position="110"/>
        <end position="144"/>
    </location>
</feature>
<dbReference type="EMBL" id="CP046056">
    <property type="protein sequence ID" value="QQD23720.1"/>
    <property type="molecule type" value="Genomic_DNA"/>
</dbReference>
<reference evidence="2 3" key="1">
    <citation type="submission" date="2019-11" db="EMBL/GenBank/DDBJ databases">
        <title>Venatorbacter sp. nov. a predator of Campylobacter and other Gram-negative bacteria.</title>
        <authorList>
            <person name="Saeedi A."/>
            <person name="Cummings N.J."/>
            <person name="Connerton I.F."/>
            <person name="Connerton P.L."/>
        </authorList>
    </citation>
    <scope>NUCLEOTIDE SEQUENCE [LARGE SCALE GENOMIC DNA]</scope>
    <source>
        <strain evidence="2">XL5</strain>
    </source>
</reference>
<evidence type="ECO:0000313" key="3">
    <source>
        <dbReference type="Proteomes" id="UP000596074"/>
    </source>
</evidence>
<keyword evidence="3" id="KW-1185">Reference proteome</keyword>
<proteinExistence type="predicted"/>
<gene>
    <name evidence="2" type="ORF">GJQ55_04130</name>
</gene>
<evidence type="ECO:0000313" key="2">
    <source>
        <dbReference type="EMBL" id="QQD23720.1"/>
    </source>
</evidence>
<dbReference type="RefSeq" id="WP_228346257.1">
    <property type="nucleotide sequence ID" value="NZ_CP046056.1"/>
</dbReference>
<keyword evidence="1" id="KW-0175">Coiled coil</keyword>
<dbReference type="AlphaFoldDB" id="A0A9X7UVM3"/>
<evidence type="ECO:0000256" key="1">
    <source>
        <dbReference type="SAM" id="Coils"/>
    </source>
</evidence>
<dbReference type="Proteomes" id="UP000596074">
    <property type="component" value="Chromosome"/>
</dbReference>
<accession>A0A9X7UVM3</accession>
<protein>
    <submittedName>
        <fullName evidence="2">Uncharacterized protein</fullName>
    </submittedName>
</protein>
<organism evidence="2 3">
    <name type="scientific">Venatoribacter cucullus</name>
    <dbReference type="NCBI Taxonomy" id="2661630"/>
    <lineage>
        <taxon>Bacteria</taxon>
        <taxon>Pseudomonadati</taxon>
        <taxon>Pseudomonadota</taxon>
        <taxon>Gammaproteobacteria</taxon>
        <taxon>Oceanospirillales</taxon>
        <taxon>Oceanospirillaceae</taxon>
        <taxon>Venatoribacter</taxon>
    </lineage>
</organism>
<name>A0A9X7UVM3_9GAMM</name>